<protein>
    <recommendedName>
        <fullName evidence="2">Pectate lyase superfamily protein domain-containing protein</fullName>
    </recommendedName>
</protein>
<dbReference type="Gene3D" id="2.160.20.10">
    <property type="entry name" value="Single-stranded right-handed beta-helix, Pectin lyase-like"/>
    <property type="match status" value="1"/>
</dbReference>
<dbReference type="InterPro" id="IPR011050">
    <property type="entry name" value="Pectin_lyase_fold/virulence"/>
</dbReference>
<dbReference type="InterPro" id="IPR012334">
    <property type="entry name" value="Pectin_lyas_fold"/>
</dbReference>
<dbReference type="AlphaFoldDB" id="A0A0F9K0C8"/>
<comment type="caution">
    <text evidence="1">The sequence shown here is derived from an EMBL/GenBank/DDBJ whole genome shotgun (WGS) entry which is preliminary data.</text>
</comment>
<dbReference type="EMBL" id="LAZR01014877">
    <property type="protein sequence ID" value="KKM15568.1"/>
    <property type="molecule type" value="Genomic_DNA"/>
</dbReference>
<dbReference type="SUPFAM" id="SSF51126">
    <property type="entry name" value="Pectin lyase-like"/>
    <property type="match status" value="2"/>
</dbReference>
<evidence type="ECO:0000313" key="1">
    <source>
        <dbReference type="EMBL" id="KKM15568.1"/>
    </source>
</evidence>
<gene>
    <name evidence="1" type="ORF">LCGC14_1694760</name>
</gene>
<name>A0A0F9K0C8_9ZZZZ</name>
<sequence>MTISNQTNRTSGVGAGAVLAIPYVFPTLASGDLVVTKRLTSTGAKTVLVEDAGSDGYTATYGAGGGIVTTSDSIASTSTVHVVRNTPRTQNLDLEQGGAFNADNVEAALDKLTKIVIQNKDIIDNKALTFPSTDAAGLTNELPNSVDRASKGLSFDSAGNATASSAVPTGSVSFSTIGTNIAEAADAAAVKTLLSIDAVVDVRDSGVVGDGSDESTNIQTALDSITQGTVLFPIPPTSYTFATTLDKPQGVSMIGIGQRKSQFNYTGTGKAISCSYAAAVLDESFISNIELICDAAASDGIYVKGAQYLIIENVFLNNHTNSGVDGIHVDGTSHYMQIRDSRIFAGTNAIRIEDQSADSHVSNNAMIVRANYLLGGATCLKVVNNTAGTNYATHSLRIESNMLGPTVAQSVAMIELQGAEEAVISNNHFEPKTGQTAPQISLIGDCFGTIIIGNRIQAPGSSSPAVIQVGGTTDYTDISHNVFTGNTDTLVAFQSGTNNAFTDNLVGGTTAHLDSWDRPKTITVTAGKDYTLRHKGWVDREWNISHDFSRFYDDFHISDSSTLDTRWDIDDGAT</sequence>
<organism evidence="1">
    <name type="scientific">marine sediment metagenome</name>
    <dbReference type="NCBI Taxonomy" id="412755"/>
    <lineage>
        <taxon>unclassified sequences</taxon>
        <taxon>metagenomes</taxon>
        <taxon>ecological metagenomes</taxon>
    </lineage>
</organism>
<feature type="non-terminal residue" evidence="1">
    <location>
        <position position="574"/>
    </location>
</feature>
<proteinExistence type="predicted"/>
<evidence type="ECO:0008006" key="2">
    <source>
        <dbReference type="Google" id="ProtNLM"/>
    </source>
</evidence>
<accession>A0A0F9K0C8</accession>
<reference evidence="1" key="1">
    <citation type="journal article" date="2015" name="Nature">
        <title>Complex archaea that bridge the gap between prokaryotes and eukaryotes.</title>
        <authorList>
            <person name="Spang A."/>
            <person name="Saw J.H."/>
            <person name="Jorgensen S.L."/>
            <person name="Zaremba-Niedzwiedzka K."/>
            <person name="Martijn J."/>
            <person name="Lind A.E."/>
            <person name="van Eijk R."/>
            <person name="Schleper C."/>
            <person name="Guy L."/>
            <person name="Ettema T.J."/>
        </authorList>
    </citation>
    <scope>NUCLEOTIDE SEQUENCE</scope>
</reference>